<feature type="compositionally biased region" description="Polar residues" evidence="1">
    <location>
        <begin position="28"/>
        <end position="37"/>
    </location>
</feature>
<name>A0ABP4AKU6_9ACTN</name>
<comment type="caution">
    <text evidence="2">The sequence shown here is derived from an EMBL/GenBank/DDBJ whole genome shotgun (WGS) entry which is preliminary data.</text>
</comment>
<proteinExistence type="predicted"/>
<reference evidence="3" key="1">
    <citation type="journal article" date="2019" name="Int. J. Syst. Evol. Microbiol.">
        <title>The Global Catalogue of Microorganisms (GCM) 10K type strain sequencing project: providing services to taxonomists for standard genome sequencing and annotation.</title>
        <authorList>
            <consortium name="The Broad Institute Genomics Platform"/>
            <consortium name="The Broad Institute Genome Sequencing Center for Infectious Disease"/>
            <person name="Wu L."/>
            <person name="Ma J."/>
        </authorList>
    </citation>
    <scope>NUCLEOTIDE SEQUENCE [LARGE SCALE GENOMIC DNA]</scope>
    <source>
        <strain evidence="3">JCM 10977</strain>
    </source>
</reference>
<accession>A0ABP4AKU6</accession>
<dbReference type="Proteomes" id="UP001500542">
    <property type="component" value="Unassembled WGS sequence"/>
</dbReference>
<dbReference type="EMBL" id="BAAAHK010000006">
    <property type="protein sequence ID" value="GAA0938048.1"/>
    <property type="molecule type" value="Genomic_DNA"/>
</dbReference>
<feature type="region of interest" description="Disordered" evidence="1">
    <location>
        <begin position="22"/>
        <end position="50"/>
    </location>
</feature>
<evidence type="ECO:0000313" key="2">
    <source>
        <dbReference type="EMBL" id="GAA0938048.1"/>
    </source>
</evidence>
<organism evidence="2 3">
    <name type="scientific">Kribbella koreensis</name>
    <dbReference type="NCBI Taxonomy" id="57909"/>
    <lineage>
        <taxon>Bacteria</taxon>
        <taxon>Bacillati</taxon>
        <taxon>Actinomycetota</taxon>
        <taxon>Actinomycetes</taxon>
        <taxon>Propionibacteriales</taxon>
        <taxon>Kribbellaceae</taxon>
        <taxon>Kribbella</taxon>
    </lineage>
</organism>
<keyword evidence="3" id="KW-1185">Reference proteome</keyword>
<evidence type="ECO:0000313" key="3">
    <source>
        <dbReference type="Proteomes" id="UP001500542"/>
    </source>
</evidence>
<sequence length="68" mass="7410">MQQQNQRSFPLLGDVHGQTVDAQLAVNEAQNELQSKSPRGYPVAQSNGPDCSVREATAWLADGESARR</sequence>
<evidence type="ECO:0000256" key="1">
    <source>
        <dbReference type="SAM" id="MobiDB-lite"/>
    </source>
</evidence>
<gene>
    <name evidence="2" type="ORF">GCM10009554_26810</name>
</gene>
<protein>
    <submittedName>
        <fullName evidence="2">Uncharacterized protein</fullName>
    </submittedName>
</protein>